<feature type="transmembrane region" description="Helical" evidence="1">
    <location>
        <begin position="140"/>
        <end position="158"/>
    </location>
</feature>
<dbReference type="Proteomes" id="UP001442841">
    <property type="component" value="Chromosome"/>
</dbReference>
<dbReference type="RefSeq" id="WP_425308654.1">
    <property type="nucleotide sequence ID" value="NZ_CP154795.1"/>
</dbReference>
<proteinExistence type="predicted"/>
<sequence>MTVSWSALAERLTGLQPVPEPTVVAILGVVALACVVLAWPVTRMVVTVAHEAGHAIVALLAGRRLTGIRLHSDTSGLTVSRGRPQGPGMVATLLAGYPAPALMGLGAAWLLASGRALLVMALLVVVMAGMLLMIRNLFGLLVVVIGTTLVGLTAWYLQPVHQSWIAYFLTWVLLLAAPRPVVELARQRSRTSDPAQLARLTGVPGGIWILLFGTVTVGSLIAGLGVLAPGVLRWG</sequence>
<feature type="transmembrane region" description="Helical" evidence="1">
    <location>
        <begin position="116"/>
        <end position="133"/>
    </location>
</feature>
<gene>
    <name evidence="2" type="ORF">AADG42_07830</name>
</gene>
<keyword evidence="1" id="KW-1133">Transmembrane helix</keyword>
<reference evidence="2 3" key="1">
    <citation type="submission" date="2024-04" db="EMBL/GenBank/DDBJ databases">
        <title>Isolation of an actinomycete strain from pig manure.</title>
        <authorList>
            <person name="Gong T."/>
            <person name="Yu Z."/>
            <person name="An M."/>
            <person name="Wei C."/>
            <person name="Yang W."/>
            <person name="Liu L."/>
        </authorList>
    </citation>
    <scope>NUCLEOTIDE SEQUENCE [LARGE SCALE GENOMIC DNA]</scope>
    <source>
        <strain evidence="2 3">ZF39</strain>
    </source>
</reference>
<organism evidence="2 3">
    <name type="scientific">Ammonicoccus fulvus</name>
    <dbReference type="NCBI Taxonomy" id="3138240"/>
    <lineage>
        <taxon>Bacteria</taxon>
        <taxon>Bacillati</taxon>
        <taxon>Actinomycetota</taxon>
        <taxon>Actinomycetes</taxon>
        <taxon>Propionibacteriales</taxon>
        <taxon>Propionibacteriaceae</taxon>
        <taxon>Ammonicoccus</taxon>
    </lineage>
</organism>
<evidence type="ECO:0000313" key="3">
    <source>
        <dbReference type="Proteomes" id="UP001442841"/>
    </source>
</evidence>
<feature type="transmembrane region" description="Helical" evidence="1">
    <location>
        <begin position="203"/>
        <end position="228"/>
    </location>
</feature>
<dbReference type="PANTHER" id="PTHR33979">
    <property type="entry name" value="OS02G0221600 PROTEIN"/>
    <property type="match status" value="1"/>
</dbReference>
<feature type="transmembrane region" description="Helical" evidence="1">
    <location>
        <begin position="90"/>
        <end position="110"/>
    </location>
</feature>
<keyword evidence="1" id="KW-0472">Membrane</keyword>
<keyword evidence="1" id="KW-0812">Transmembrane</keyword>
<evidence type="ECO:0000256" key="1">
    <source>
        <dbReference type="SAM" id="Phobius"/>
    </source>
</evidence>
<feature type="transmembrane region" description="Helical" evidence="1">
    <location>
        <begin position="22"/>
        <end position="41"/>
    </location>
</feature>
<dbReference type="EMBL" id="CP154795">
    <property type="protein sequence ID" value="XAN07204.1"/>
    <property type="molecule type" value="Genomic_DNA"/>
</dbReference>
<evidence type="ECO:0000313" key="2">
    <source>
        <dbReference type="EMBL" id="XAN07204.1"/>
    </source>
</evidence>
<keyword evidence="3" id="KW-1185">Reference proteome</keyword>
<accession>A0ABZ3FR32</accession>
<protein>
    <submittedName>
        <fullName evidence="2">M50 family metallopeptidase</fullName>
    </submittedName>
</protein>
<dbReference type="InterPro" id="IPR049500">
    <property type="entry name" value="Peptidase_M50B-like"/>
</dbReference>
<feature type="transmembrane region" description="Helical" evidence="1">
    <location>
        <begin position="164"/>
        <end position="182"/>
    </location>
</feature>
<dbReference type="Pfam" id="PF13398">
    <property type="entry name" value="Peptidase_M50B"/>
    <property type="match status" value="1"/>
</dbReference>
<dbReference type="PANTHER" id="PTHR33979:SF2">
    <property type="entry name" value="PEPTIDASE M50B-LIKE-DOMAIN-CONTAINING PROTEIN"/>
    <property type="match status" value="1"/>
</dbReference>
<name>A0ABZ3FR32_9ACTN</name>